<evidence type="ECO:0000259" key="10">
    <source>
        <dbReference type="Pfam" id="PF01467"/>
    </source>
</evidence>
<evidence type="ECO:0000256" key="3">
    <source>
        <dbReference type="ARBA" id="ARBA00022695"/>
    </source>
</evidence>
<sequence>MKQAIYPGTFDPFTYGHIDVLERALNIFDKVSIVVAVNSQKKTLFTIDERLAMIRESLANYERVSVEKFEGGLLIDYAKQKGVSAIIRGLRQVADFEYEFQIALMNRHLHPEITTVFLMPNEKYTYLTSSIIREVASLGGDVGDFVPPPVLHALHRKFRKDAVSAKDLTEK</sequence>
<dbReference type="InterPro" id="IPR001980">
    <property type="entry name" value="PPAT"/>
</dbReference>
<feature type="binding site" evidence="9">
    <location>
        <position position="9"/>
    </location>
    <ligand>
        <name>substrate</name>
    </ligand>
</feature>
<dbReference type="EC" id="2.7.7.3" evidence="9"/>
<keyword evidence="2 9" id="KW-0808">Transferase</keyword>
<keyword evidence="4 9" id="KW-0547">Nucleotide-binding</keyword>
<evidence type="ECO:0000256" key="5">
    <source>
        <dbReference type="ARBA" id="ARBA00022840"/>
    </source>
</evidence>
<dbReference type="CDD" id="cd02163">
    <property type="entry name" value="PPAT"/>
    <property type="match status" value="1"/>
</dbReference>
<keyword evidence="3 9" id="KW-0548">Nucleotidyltransferase</keyword>
<accession>A0A395LXA3</accession>
<feature type="binding site" evidence="9">
    <location>
        <position position="99"/>
    </location>
    <ligand>
        <name>ATP</name>
        <dbReference type="ChEBI" id="CHEBI:30616"/>
    </ligand>
</feature>
<dbReference type="GO" id="GO:0015937">
    <property type="term" value="P:coenzyme A biosynthetic process"/>
    <property type="evidence" value="ECO:0007669"/>
    <property type="project" value="UniProtKB-UniRule"/>
</dbReference>
<comment type="similarity">
    <text evidence="9">Belongs to the bacterial CoaD family.</text>
</comment>
<proteinExistence type="inferred from homology"/>
<dbReference type="NCBIfam" id="TIGR01510">
    <property type="entry name" value="coaD_prev_kdtB"/>
    <property type="match status" value="1"/>
</dbReference>
<comment type="catalytic activity">
    <reaction evidence="8 9">
        <text>(R)-4'-phosphopantetheine + ATP + H(+) = 3'-dephospho-CoA + diphosphate</text>
        <dbReference type="Rhea" id="RHEA:19801"/>
        <dbReference type="ChEBI" id="CHEBI:15378"/>
        <dbReference type="ChEBI" id="CHEBI:30616"/>
        <dbReference type="ChEBI" id="CHEBI:33019"/>
        <dbReference type="ChEBI" id="CHEBI:57328"/>
        <dbReference type="ChEBI" id="CHEBI:61723"/>
        <dbReference type="EC" id="2.7.7.3"/>
    </reaction>
</comment>
<gene>
    <name evidence="9" type="primary">coaD</name>
    <name evidence="11" type="ORF">D0433_12005</name>
</gene>
<protein>
    <recommendedName>
        <fullName evidence="9">Phosphopantetheine adenylyltransferase</fullName>
        <ecNumber evidence="9">2.7.7.3</ecNumber>
    </recommendedName>
    <alternativeName>
        <fullName evidence="9">Dephospho-CoA pyrophosphorylase</fullName>
    </alternativeName>
    <alternativeName>
        <fullName evidence="9">Pantetheine-phosphate adenylyltransferase</fullName>
        <shortName evidence="9">PPAT</shortName>
    </alternativeName>
</protein>
<organism evidence="11 12">
    <name type="scientific">Candidatus Thermochlorobacter aerophilus</name>
    <dbReference type="NCBI Taxonomy" id="1868324"/>
    <lineage>
        <taxon>Bacteria</taxon>
        <taxon>Pseudomonadati</taxon>
        <taxon>Chlorobiota</taxon>
        <taxon>Chlorobiia</taxon>
        <taxon>Chlorobiales</taxon>
        <taxon>Candidatus Thermochlorobacteriaceae</taxon>
        <taxon>Candidatus Thermochlorobacter</taxon>
    </lineage>
</organism>
<comment type="subunit">
    <text evidence="9">Homohexamer.</text>
</comment>
<feature type="site" description="Transition state stabilizer" evidence="9">
    <location>
        <position position="17"/>
    </location>
</feature>
<evidence type="ECO:0000256" key="2">
    <source>
        <dbReference type="ARBA" id="ARBA00022679"/>
    </source>
</evidence>
<dbReference type="Gene3D" id="3.40.50.620">
    <property type="entry name" value="HUPs"/>
    <property type="match status" value="1"/>
</dbReference>
<feature type="binding site" evidence="9">
    <location>
        <position position="74"/>
    </location>
    <ligand>
        <name>substrate</name>
    </ligand>
</feature>
<name>A0A395LXA3_9BACT</name>
<evidence type="ECO:0000313" key="11">
    <source>
        <dbReference type="EMBL" id="RFM23202.1"/>
    </source>
</evidence>
<dbReference type="PRINTS" id="PR01020">
    <property type="entry name" value="LPSBIOSNTHSS"/>
</dbReference>
<dbReference type="InterPro" id="IPR004821">
    <property type="entry name" value="Cyt_trans-like"/>
</dbReference>
<evidence type="ECO:0000256" key="4">
    <source>
        <dbReference type="ARBA" id="ARBA00022741"/>
    </source>
</evidence>
<dbReference type="SUPFAM" id="SSF52374">
    <property type="entry name" value="Nucleotidylyl transferase"/>
    <property type="match status" value="1"/>
</dbReference>
<dbReference type="Pfam" id="PF01467">
    <property type="entry name" value="CTP_transf_like"/>
    <property type="match status" value="1"/>
</dbReference>
<evidence type="ECO:0000256" key="6">
    <source>
        <dbReference type="ARBA" id="ARBA00022842"/>
    </source>
</evidence>
<dbReference type="InterPro" id="IPR014729">
    <property type="entry name" value="Rossmann-like_a/b/a_fold"/>
</dbReference>
<dbReference type="PANTHER" id="PTHR21342:SF1">
    <property type="entry name" value="PHOSPHOPANTETHEINE ADENYLYLTRANSFERASE"/>
    <property type="match status" value="1"/>
</dbReference>
<dbReference type="UniPathway" id="UPA00241">
    <property type="reaction ID" value="UER00355"/>
</dbReference>
<dbReference type="GO" id="GO:0005524">
    <property type="term" value="F:ATP binding"/>
    <property type="evidence" value="ECO:0007669"/>
    <property type="project" value="UniProtKB-KW"/>
</dbReference>
<evidence type="ECO:0000256" key="7">
    <source>
        <dbReference type="ARBA" id="ARBA00022993"/>
    </source>
</evidence>
<dbReference type="GO" id="GO:0005737">
    <property type="term" value="C:cytoplasm"/>
    <property type="evidence" value="ECO:0007669"/>
    <property type="project" value="UniProtKB-SubCell"/>
</dbReference>
<evidence type="ECO:0000256" key="1">
    <source>
        <dbReference type="ARBA" id="ARBA00022490"/>
    </source>
</evidence>
<dbReference type="AlphaFoldDB" id="A0A395LXA3"/>
<feature type="binding site" evidence="9">
    <location>
        <position position="88"/>
    </location>
    <ligand>
        <name>substrate</name>
    </ligand>
</feature>
<keyword evidence="7 9" id="KW-0173">Coenzyme A biosynthesis</keyword>
<keyword evidence="5 9" id="KW-0067">ATP-binding</keyword>
<comment type="subcellular location">
    <subcellularLocation>
        <location evidence="9">Cytoplasm</location>
    </subcellularLocation>
</comment>
<evidence type="ECO:0000256" key="8">
    <source>
        <dbReference type="ARBA" id="ARBA00029346"/>
    </source>
</evidence>
<evidence type="ECO:0000313" key="12">
    <source>
        <dbReference type="Proteomes" id="UP000266389"/>
    </source>
</evidence>
<feature type="domain" description="Cytidyltransferase-like" evidence="10">
    <location>
        <begin position="5"/>
        <end position="134"/>
    </location>
</feature>
<feature type="binding site" evidence="9">
    <location>
        <begin position="89"/>
        <end position="91"/>
    </location>
    <ligand>
        <name>ATP</name>
        <dbReference type="ChEBI" id="CHEBI:30616"/>
    </ligand>
</feature>
<dbReference type="HAMAP" id="MF_00151">
    <property type="entry name" value="PPAT_bact"/>
    <property type="match status" value="1"/>
</dbReference>
<dbReference type="PANTHER" id="PTHR21342">
    <property type="entry name" value="PHOSPHOPANTETHEINE ADENYLYLTRANSFERASE"/>
    <property type="match status" value="1"/>
</dbReference>
<comment type="caution">
    <text evidence="11">The sequence shown here is derived from an EMBL/GenBank/DDBJ whole genome shotgun (WGS) entry which is preliminary data.</text>
</comment>
<dbReference type="NCBIfam" id="TIGR00125">
    <property type="entry name" value="cyt_tran_rel"/>
    <property type="match status" value="1"/>
</dbReference>
<feature type="binding site" evidence="9">
    <location>
        <position position="41"/>
    </location>
    <ligand>
        <name>substrate</name>
    </ligand>
</feature>
<evidence type="ECO:0000256" key="9">
    <source>
        <dbReference type="HAMAP-Rule" id="MF_00151"/>
    </source>
</evidence>
<comment type="pathway">
    <text evidence="9">Cofactor biosynthesis; coenzyme A biosynthesis; CoA from (R)-pantothenate: step 4/5.</text>
</comment>
<keyword evidence="1 9" id="KW-0963">Cytoplasm</keyword>
<comment type="function">
    <text evidence="9">Reversibly transfers an adenylyl group from ATP to 4'-phosphopantetheine, yielding dephospho-CoA (dPCoA) and pyrophosphate.</text>
</comment>
<feature type="binding site" evidence="9">
    <location>
        <begin position="124"/>
        <end position="130"/>
    </location>
    <ligand>
        <name>ATP</name>
        <dbReference type="ChEBI" id="CHEBI:30616"/>
    </ligand>
</feature>
<dbReference type="Proteomes" id="UP000266389">
    <property type="component" value="Unassembled WGS sequence"/>
</dbReference>
<comment type="cofactor">
    <cofactor evidence="9">
        <name>Mg(2+)</name>
        <dbReference type="ChEBI" id="CHEBI:18420"/>
    </cofactor>
</comment>
<dbReference type="GO" id="GO:0004595">
    <property type="term" value="F:pantetheine-phosphate adenylyltransferase activity"/>
    <property type="evidence" value="ECO:0007669"/>
    <property type="project" value="UniProtKB-UniRule"/>
</dbReference>
<keyword evidence="6 9" id="KW-0460">Magnesium</keyword>
<reference evidence="11 12" key="1">
    <citation type="journal article" date="2011" name="ISME J.">
        <title>Community ecology of hot spring cyanobacterial mats: predominant populations and their functional potential.</title>
        <authorList>
            <person name="Klatt C.G."/>
            <person name="Wood J.M."/>
            <person name="Rusch D.B."/>
            <person name="Bateson M.M."/>
            <person name="Hamamura N."/>
            <person name="Heidelberg J.F."/>
            <person name="Grossman A.R."/>
            <person name="Bhaya D."/>
            <person name="Cohan F.M."/>
            <person name="Kuhl M."/>
            <person name="Bryant D.A."/>
            <person name="Ward D.M."/>
        </authorList>
    </citation>
    <scope>NUCLEOTIDE SEQUENCE [LARGE SCALE GENOMIC DNA]</scope>
    <source>
        <strain evidence="11">OS</strain>
    </source>
</reference>
<feature type="binding site" evidence="9">
    <location>
        <position position="17"/>
    </location>
    <ligand>
        <name>ATP</name>
        <dbReference type="ChEBI" id="CHEBI:30616"/>
    </ligand>
</feature>
<feature type="binding site" evidence="9">
    <location>
        <begin position="9"/>
        <end position="10"/>
    </location>
    <ligand>
        <name>ATP</name>
        <dbReference type="ChEBI" id="CHEBI:30616"/>
    </ligand>
</feature>
<dbReference type="EMBL" id="PHFL01000068">
    <property type="protein sequence ID" value="RFM23202.1"/>
    <property type="molecule type" value="Genomic_DNA"/>
</dbReference>